<dbReference type="Pfam" id="PF04166">
    <property type="entry name" value="PdxA"/>
    <property type="match status" value="1"/>
</dbReference>
<feature type="binding site" evidence="7">
    <location>
        <position position="278"/>
    </location>
    <ligand>
        <name>substrate</name>
    </ligand>
</feature>
<feature type="binding site" evidence="7">
    <location>
        <position position="287"/>
    </location>
    <ligand>
        <name>substrate</name>
    </ligand>
</feature>
<dbReference type="Proteomes" id="UP000245390">
    <property type="component" value="Unassembled WGS sequence"/>
</dbReference>
<feature type="binding site" evidence="7">
    <location>
        <position position="261"/>
    </location>
    <ligand>
        <name>a divalent metal cation</name>
        <dbReference type="ChEBI" id="CHEBI:60240"/>
        <note>ligand shared between dimeric partners</note>
    </ligand>
</feature>
<dbReference type="GO" id="GO:0042823">
    <property type="term" value="P:pyridoxal phosphate biosynthetic process"/>
    <property type="evidence" value="ECO:0007669"/>
    <property type="project" value="UniProtKB-UniRule"/>
</dbReference>
<comment type="function">
    <text evidence="7">Catalyzes the NAD(P)-dependent oxidation of 4-(phosphooxy)-L-threonine (HTP) into 2-amino-3-oxo-4-(phosphooxy)butyric acid which spontaneously decarboxylates to form 3-amino-2-oxopropyl phosphate (AHAP).</text>
</comment>
<dbReference type="NCBIfam" id="TIGR00557">
    <property type="entry name" value="pdxA"/>
    <property type="match status" value="1"/>
</dbReference>
<dbReference type="GO" id="GO:0000287">
    <property type="term" value="F:magnesium ion binding"/>
    <property type="evidence" value="ECO:0007669"/>
    <property type="project" value="UniProtKB-UniRule"/>
</dbReference>
<dbReference type="KEGG" id="salo:EF888_11495"/>
<evidence type="ECO:0000256" key="5">
    <source>
        <dbReference type="ARBA" id="ARBA00023027"/>
    </source>
</evidence>
<keyword evidence="5 7" id="KW-0520">NAD</keyword>
<keyword evidence="1 7" id="KW-0963">Cytoplasm</keyword>
<comment type="subunit">
    <text evidence="7">Homodimer.</text>
</comment>
<dbReference type="RefSeq" id="WP_109758457.1">
    <property type="nucleotide sequence ID" value="NZ_CP034588.1"/>
</dbReference>
<comment type="miscellaneous">
    <text evidence="7">The active site is located at the dimer interface.</text>
</comment>
<comment type="catalytic activity">
    <reaction evidence="7">
        <text>4-(phosphooxy)-L-threonine + NAD(+) = 3-amino-2-oxopropyl phosphate + CO2 + NADH</text>
        <dbReference type="Rhea" id="RHEA:32275"/>
        <dbReference type="ChEBI" id="CHEBI:16526"/>
        <dbReference type="ChEBI" id="CHEBI:57279"/>
        <dbReference type="ChEBI" id="CHEBI:57540"/>
        <dbReference type="ChEBI" id="CHEBI:57945"/>
        <dbReference type="ChEBI" id="CHEBI:58452"/>
        <dbReference type="EC" id="1.1.1.262"/>
    </reaction>
</comment>
<keyword evidence="7" id="KW-0862">Zinc</keyword>
<dbReference type="GO" id="GO:0005737">
    <property type="term" value="C:cytoplasm"/>
    <property type="evidence" value="ECO:0007669"/>
    <property type="project" value="UniProtKB-SubCell"/>
</dbReference>
<feature type="binding site" evidence="7">
    <location>
        <position position="131"/>
    </location>
    <ligand>
        <name>substrate</name>
    </ligand>
</feature>
<evidence type="ECO:0000256" key="1">
    <source>
        <dbReference type="ARBA" id="ARBA00022490"/>
    </source>
</evidence>
<dbReference type="GO" id="GO:0008615">
    <property type="term" value="P:pyridoxine biosynthetic process"/>
    <property type="evidence" value="ECO:0007669"/>
    <property type="project" value="UniProtKB-UniRule"/>
</dbReference>
<dbReference type="InterPro" id="IPR005255">
    <property type="entry name" value="PdxA_fam"/>
</dbReference>
<dbReference type="EMBL" id="QGGV01000002">
    <property type="protein sequence ID" value="PWK57892.1"/>
    <property type="molecule type" value="Genomic_DNA"/>
</dbReference>
<sequence>MTGLPPVAVTCGDPSGIGPEISLGAWRALGADVPFFVIGDPAHFPSGTPLAVIDDPSQAPAAAATGLPVLPHAFPDPARPGRPTPANAPGVVEVIRRAVDLTRSGEASAVCTAPISKKVLADHAGFGFPGHTEFLADLAGGAQAVMMLASDELRVVPATIHIPLSAVPGALTPELLESVIRITAKGLVRDFGLAAPRIAVAGLNPHAGEGGLLGAEEMRWIGPLCEDLRAEGMAVAGPLPADTMFHAEARARYDAAVCMYHDQALIPIKTLAFDRGVNVTLGLPFVRTSPDHGTAFDIAGQGIANPASMIAAIRLAARIAATRASGGGA</sequence>
<evidence type="ECO:0000256" key="7">
    <source>
        <dbReference type="HAMAP-Rule" id="MF_00536"/>
    </source>
</evidence>
<feature type="binding site" evidence="7">
    <location>
        <position position="206"/>
    </location>
    <ligand>
        <name>a divalent metal cation</name>
        <dbReference type="ChEBI" id="CHEBI:60240"/>
        <note>ligand shared between dimeric partners</note>
    </ligand>
</feature>
<keyword evidence="9" id="KW-1185">Reference proteome</keyword>
<dbReference type="HAMAP" id="MF_00536">
    <property type="entry name" value="PdxA"/>
    <property type="match status" value="1"/>
</dbReference>
<dbReference type="Gene3D" id="3.40.718.10">
    <property type="entry name" value="Isopropylmalate Dehydrogenase"/>
    <property type="match status" value="1"/>
</dbReference>
<keyword evidence="6 7" id="KW-0664">Pyridoxine biosynthesis</keyword>
<dbReference type="InterPro" id="IPR037510">
    <property type="entry name" value="PdxA"/>
</dbReference>
<comment type="subcellular location">
    <subcellularLocation>
        <location evidence="7">Cytoplasm</location>
    </subcellularLocation>
</comment>
<protein>
    <recommendedName>
        <fullName evidence="7">4-hydroxythreonine-4-phosphate dehydrogenase</fullName>
        <ecNumber evidence="7">1.1.1.262</ecNumber>
    </recommendedName>
    <alternativeName>
        <fullName evidence="7">4-(phosphohydroxy)-L-threonine dehydrogenase</fullName>
    </alternativeName>
</protein>
<evidence type="ECO:0000256" key="4">
    <source>
        <dbReference type="ARBA" id="ARBA00023002"/>
    </source>
</evidence>
<reference evidence="8 9" key="1">
    <citation type="submission" date="2018-05" db="EMBL/GenBank/DDBJ databases">
        <title>Genomic Encyclopedia of Type Strains, Phase IV (KMG-IV): sequencing the most valuable type-strain genomes for metagenomic binning, comparative biology and taxonomic classification.</title>
        <authorList>
            <person name="Goeker M."/>
        </authorList>
    </citation>
    <scope>NUCLEOTIDE SEQUENCE [LARGE SCALE GENOMIC DNA]</scope>
    <source>
        <strain evidence="8 9">DSM 103371</strain>
    </source>
</reference>
<dbReference type="GO" id="GO:0050570">
    <property type="term" value="F:4-hydroxythreonine-4-phosphate dehydrogenase activity"/>
    <property type="evidence" value="ECO:0007669"/>
    <property type="project" value="UniProtKB-UniRule"/>
</dbReference>
<dbReference type="OrthoDB" id="9801783at2"/>
<keyword evidence="3 7" id="KW-0521">NADP</keyword>
<dbReference type="GO" id="GO:0050897">
    <property type="term" value="F:cobalt ion binding"/>
    <property type="evidence" value="ECO:0007669"/>
    <property type="project" value="UniProtKB-UniRule"/>
</dbReference>
<keyword evidence="7" id="KW-0460">Magnesium</keyword>
<dbReference type="NCBIfam" id="NF003699">
    <property type="entry name" value="PRK05312.1"/>
    <property type="match status" value="1"/>
</dbReference>
<feature type="binding site" evidence="7">
    <location>
        <position position="132"/>
    </location>
    <ligand>
        <name>substrate</name>
    </ligand>
</feature>
<evidence type="ECO:0000256" key="2">
    <source>
        <dbReference type="ARBA" id="ARBA00022723"/>
    </source>
</evidence>
<organism evidence="8 9">
    <name type="scientific">Silicimonas algicola</name>
    <dbReference type="NCBI Taxonomy" id="1826607"/>
    <lineage>
        <taxon>Bacteria</taxon>
        <taxon>Pseudomonadati</taxon>
        <taxon>Pseudomonadota</taxon>
        <taxon>Alphaproteobacteria</taxon>
        <taxon>Rhodobacterales</taxon>
        <taxon>Paracoccaceae</taxon>
    </lineage>
</organism>
<dbReference type="GO" id="GO:0051287">
    <property type="term" value="F:NAD binding"/>
    <property type="evidence" value="ECO:0007669"/>
    <property type="project" value="InterPro"/>
</dbReference>
<comment type="similarity">
    <text evidence="7">Belongs to the PdxA family.</text>
</comment>
<evidence type="ECO:0000313" key="9">
    <source>
        <dbReference type="Proteomes" id="UP000245390"/>
    </source>
</evidence>
<proteinExistence type="inferred from homology"/>
<dbReference type="AlphaFoldDB" id="A0A316GBA3"/>
<comment type="cofactor">
    <cofactor evidence="7">
        <name>Zn(2+)</name>
        <dbReference type="ChEBI" id="CHEBI:29105"/>
    </cofactor>
    <cofactor evidence="7">
        <name>Mg(2+)</name>
        <dbReference type="ChEBI" id="CHEBI:18420"/>
    </cofactor>
    <cofactor evidence="7">
        <name>Co(2+)</name>
        <dbReference type="ChEBI" id="CHEBI:48828"/>
    </cofactor>
    <text evidence="7">Binds 1 divalent metal cation per subunit. Can use ions such as Zn(2+), Mg(2+) or Co(2+).</text>
</comment>
<feature type="binding site" evidence="7">
    <location>
        <position position="161"/>
    </location>
    <ligand>
        <name>a divalent metal cation</name>
        <dbReference type="ChEBI" id="CHEBI:60240"/>
        <note>ligand shared between dimeric partners</note>
    </ligand>
</feature>
<keyword evidence="7" id="KW-0170">Cobalt</keyword>
<name>A0A316GBA3_9RHOB</name>
<keyword evidence="4 7" id="KW-0560">Oxidoreductase</keyword>
<comment type="pathway">
    <text evidence="7">Cofactor biosynthesis; pyridoxine 5'-phosphate biosynthesis; pyridoxine 5'-phosphate from D-erythrose 4-phosphate: step 4/5.</text>
</comment>
<keyword evidence="2 7" id="KW-0479">Metal-binding</keyword>
<evidence type="ECO:0000313" key="8">
    <source>
        <dbReference type="EMBL" id="PWK57892.1"/>
    </source>
</evidence>
<accession>A0A316GBA3</accession>
<dbReference type="SUPFAM" id="SSF53659">
    <property type="entry name" value="Isocitrate/Isopropylmalate dehydrogenase-like"/>
    <property type="match status" value="1"/>
</dbReference>
<evidence type="ECO:0000256" key="3">
    <source>
        <dbReference type="ARBA" id="ARBA00022857"/>
    </source>
</evidence>
<comment type="caution">
    <text evidence="8">The sequence shown here is derived from an EMBL/GenBank/DDBJ whole genome shotgun (WGS) entry which is preliminary data.</text>
</comment>
<evidence type="ECO:0000256" key="6">
    <source>
        <dbReference type="ARBA" id="ARBA00023096"/>
    </source>
</evidence>
<dbReference type="EC" id="1.1.1.262" evidence="7"/>
<dbReference type="GO" id="GO:0008270">
    <property type="term" value="F:zinc ion binding"/>
    <property type="evidence" value="ECO:0007669"/>
    <property type="project" value="UniProtKB-UniRule"/>
</dbReference>
<gene>
    <name evidence="7" type="primary">pdxA</name>
    <name evidence="8" type="ORF">C8D95_102542</name>
</gene>
<dbReference type="PANTHER" id="PTHR30004">
    <property type="entry name" value="4-HYDROXYTHREONINE-4-PHOSPHATE DEHYDROGENASE"/>
    <property type="match status" value="1"/>
</dbReference>
<feature type="binding site" evidence="7">
    <location>
        <position position="269"/>
    </location>
    <ligand>
        <name>substrate</name>
    </ligand>
</feature>
<dbReference type="PANTHER" id="PTHR30004:SF6">
    <property type="entry name" value="D-THREONATE 4-PHOSPHATE DEHYDROGENASE"/>
    <property type="match status" value="1"/>
</dbReference>
<dbReference type="UniPathway" id="UPA00244">
    <property type="reaction ID" value="UER00312"/>
</dbReference>